<sequence>MSFLNVGLCFAELRRFVRQWGSRVLQKKAMLVMSQKFKVKAADGKGEDDIVDIAPSSTQGVKKKKEREAAYKQWWDQHVRSCTINHTGSAGMMEAEAAKVMFSRSLDRGLSYTTLVADGD</sequence>
<evidence type="ECO:0000259" key="1">
    <source>
        <dbReference type="Pfam" id="PF20700"/>
    </source>
</evidence>
<dbReference type="AlphaFoldDB" id="A0AAV4CL49"/>
<accession>A0AAV4CL49</accession>
<dbReference type="InterPro" id="IPR049012">
    <property type="entry name" value="Mutator_transp_dom"/>
</dbReference>
<dbReference type="Pfam" id="PF20700">
    <property type="entry name" value="Mutator"/>
    <property type="match status" value="1"/>
</dbReference>
<name>A0AAV4CL49_9GAST</name>
<protein>
    <recommendedName>
        <fullName evidence="1">Mutator-like transposase domain-containing protein</fullName>
    </recommendedName>
</protein>
<dbReference type="Proteomes" id="UP000735302">
    <property type="component" value="Unassembled WGS sequence"/>
</dbReference>
<comment type="caution">
    <text evidence="2">The sequence shown here is derived from an EMBL/GenBank/DDBJ whole genome shotgun (WGS) entry which is preliminary data.</text>
</comment>
<keyword evidence="3" id="KW-1185">Reference proteome</keyword>
<evidence type="ECO:0000313" key="3">
    <source>
        <dbReference type="Proteomes" id="UP000735302"/>
    </source>
</evidence>
<proteinExistence type="predicted"/>
<feature type="domain" description="Mutator-like transposase" evidence="1">
    <location>
        <begin position="72"/>
        <end position="120"/>
    </location>
</feature>
<gene>
    <name evidence="2" type="ORF">PoB_005821400</name>
</gene>
<reference evidence="2 3" key="1">
    <citation type="journal article" date="2021" name="Elife">
        <title>Chloroplast acquisition without the gene transfer in kleptoplastic sea slugs, Plakobranchus ocellatus.</title>
        <authorList>
            <person name="Maeda T."/>
            <person name="Takahashi S."/>
            <person name="Yoshida T."/>
            <person name="Shimamura S."/>
            <person name="Takaki Y."/>
            <person name="Nagai Y."/>
            <person name="Toyoda A."/>
            <person name="Suzuki Y."/>
            <person name="Arimoto A."/>
            <person name="Ishii H."/>
            <person name="Satoh N."/>
            <person name="Nishiyama T."/>
            <person name="Hasebe M."/>
            <person name="Maruyama T."/>
            <person name="Minagawa J."/>
            <person name="Obokata J."/>
            <person name="Shigenobu S."/>
        </authorList>
    </citation>
    <scope>NUCLEOTIDE SEQUENCE [LARGE SCALE GENOMIC DNA]</scope>
</reference>
<evidence type="ECO:0000313" key="2">
    <source>
        <dbReference type="EMBL" id="GFO31709.1"/>
    </source>
</evidence>
<organism evidence="2 3">
    <name type="scientific">Plakobranchus ocellatus</name>
    <dbReference type="NCBI Taxonomy" id="259542"/>
    <lineage>
        <taxon>Eukaryota</taxon>
        <taxon>Metazoa</taxon>
        <taxon>Spiralia</taxon>
        <taxon>Lophotrochozoa</taxon>
        <taxon>Mollusca</taxon>
        <taxon>Gastropoda</taxon>
        <taxon>Heterobranchia</taxon>
        <taxon>Euthyneura</taxon>
        <taxon>Panpulmonata</taxon>
        <taxon>Sacoglossa</taxon>
        <taxon>Placobranchoidea</taxon>
        <taxon>Plakobranchidae</taxon>
        <taxon>Plakobranchus</taxon>
    </lineage>
</organism>
<dbReference type="EMBL" id="BLXT01006425">
    <property type="protein sequence ID" value="GFO31709.1"/>
    <property type="molecule type" value="Genomic_DNA"/>
</dbReference>